<evidence type="ECO:0000313" key="4">
    <source>
        <dbReference type="Proteomes" id="UP001419268"/>
    </source>
</evidence>
<dbReference type="AlphaFoldDB" id="A0AAP0E318"/>
<proteinExistence type="predicted"/>
<evidence type="ECO:0000256" key="2">
    <source>
        <dbReference type="SAM" id="Phobius"/>
    </source>
</evidence>
<comment type="caution">
    <text evidence="3">The sequence shown here is derived from an EMBL/GenBank/DDBJ whole genome shotgun (WGS) entry which is preliminary data.</text>
</comment>
<keyword evidence="2" id="KW-1133">Transmembrane helix</keyword>
<organism evidence="3 4">
    <name type="scientific">Stephania cephalantha</name>
    <dbReference type="NCBI Taxonomy" id="152367"/>
    <lineage>
        <taxon>Eukaryota</taxon>
        <taxon>Viridiplantae</taxon>
        <taxon>Streptophyta</taxon>
        <taxon>Embryophyta</taxon>
        <taxon>Tracheophyta</taxon>
        <taxon>Spermatophyta</taxon>
        <taxon>Magnoliopsida</taxon>
        <taxon>Ranunculales</taxon>
        <taxon>Menispermaceae</taxon>
        <taxon>Menispermoideae</taxon>
        <taxon>Cissampelideae</taxon>
        <taxon>Stephania</taxon>
    </lineage>
</organism>
<dbReference type="EMBL" id="JBBNAG010000013">
    <property type="protein sequence ID" value="KAK9084275.1"/>
    <property type="molecule type" value="Genomic_DNA"/>
</dbReference>
<protein>
    <submittedName>
        <fullName evidence="3">Uncharacterized protein</fullName>
    </submittedName>
</protein>
<evidence type="ECO:0000256" key="1">
    <source>
        <dbReference type="SAM" id="MobiDB-lite"/>
    </source>
</evidence>
<feature type="region of interest" description="Disordered" evidence="1">
    <location>
        <begin position="172"/>
        <end position="193"/>
    </location>
</feature>
<keyword evidence="4" id="KW-1185">Reference proteome</keyword>
<keyword evidence="2" id="KW-0472">Membrane</keyword>
<feature type="compositionally biased region" description="Polar residues" evidence="1">
    <location>
        <begin position="174"/>
        <end position="183"/>
    </location>
</feature>
<accession>A0AAP0E318</accession>
<evidence type="ECO:0000313" key="3">
    <source>
        <dbReference type="EMBL" id="KAK9084275.1"/>
    </source>
</evidence>
<feature type="transmembrane region" description="Helical" evidence="2">
    <location>
        <begin position="21"/>
        <end position="46"/>
    </location>
</feature>
<reference evidence="3 4" key="1">
    <citation type="submission" date="2024-01" db="EMBL/GenBank/DDBJ databases">
        <title>Genome assemblies of Stephania.</title>
        <authorList>
            <person name="Yang L."/>
        </authorList>
    </citation>
    <scope>NUCLEOTIDE SEQUENCE [LARGE SCALE GENOMIC DNA]</scope>
    <source>
        <strain evidence="3">JXDWG</strain>
        <tissue evidence="3">Leaf</tissue>
    </source>
</reference>
<name>A0AAP0E318_9MAGN</name>
<dbReference type="Proteomes" id="UP001419268">
    <property type="component" value="Unassembled WGS sequence"/>
</dbReference>
<feature type="region of interest" description="Disordered" evidence="1">
    <location>
        <begin position="53"/>
        <end position="78"/>
    </location>
</feature>
<keyword evidence="2" id="KW-0812">Transmembrane</keyword>
<feature type="compositionally biased region" description="Acidic residues" evidence="1">
    <location>
        <begin position="184"/>
        <end position="193"/>
    </location>
</feature>
<feature type="compositionally biased region" description="Basic and acidic residues" evidence="1">
    <location>
        <begin position="56"/>
        <end position="76"/>
    </location>
</feature>
<sequence>MEETNERIGNSDKRRSAKIEVIGGGGLGGILMVGGTLAALALIGVFTDMAKKKRREPFEGEGKKKQDSTEKFEQRSNKGLLVAGEIEEEGLGSVVQISSSSLEGSLCGRSGSGQGTQIESSISKAVKVGDQFDDQECNNEDDVVEKAIEQIEGTVELSRTDYVDDQIVFEENLTDQLQEQDSNSFDDDDDDDK</sequence>
<gene>
    <name evidence="3" type="ORF">Scep_030746</name>
</gene>